<proteinExistence type="predicted"/>
<dbReference type="EMBL" id="JAAMPC010000003">
    <property type="protein sequence ID" value="KAG2318985.1"/>
    <property type="molecule type" value="Genomic_DNA"/>
</dbReference>
<sequence length="98" mass="11336">MDRVRPQFLNRFDNMVREMLCDHRFVKGECIPTIIAETIFTQMNAGAVVKQIIKSYSTIAYFNHKSPQQCLQNQDMACLKMRTSSTTRLLITTKSAFI</sequence>
<organism evidence="1 2">
    <name type="scientific">Brassica carinata</name>
    <name type="common">Ethiopian mustard</name>
    <name type="synonym">Abyssinian cabbage</name>
    <dbReference type="NCBI Taxonomy" id="52824"/>
    <lineage>
        <taxon>Eukaryota</taxon>
        <taxon>Viridiplantae</taxon>
        <taxon>Streptophyta</taxon>
        <taxon>Embryophyta</taxon>
        <taxon>Tracheophyta</taxon>
        <taxon>Spermatophyta</taxon>
        <taxon>Magnoliopsida</taxon>
        <taxon>eudicotyledons</taxon>
        <taxon>Gunneridae</taxon>
        <taxon>Pentapetalae</taxon>
        <taxon>rosids</taxon>
        <taxon>malvids</taxon>
        <taxon>Brassicales</taxon>
        <taxon>Brassicaceae</taxon>
        <taxon>Brassiceae</taxon>
        <taxon>Brassica</taxon>
    </lineage>
</organism>
<evidence type="ECO:0000313" key="2">
    <source>
        <dbReference type="Proteomes" id="UP000886595"/>
    </source>
</evidence>
<dbReference type="AlphaFoldDB" id="A0A8X8B1A2"/>
<dbReference type="Proteomes" id="UP000886595">
    <property type="component" value="Unassembled WGS sequence"/>
</dbReference>
<accession>A0A8X8B1A2</accession>
<gene>
    <name evidence="1" type="ORF">Bca52824_012198</name>
</gene>
<protein>
    <submittedName>
        <fullName evidence="1">Uncharacterized protein</fullName>
    </submittedName>
</protein>
<comment type="caution">
    <text evidence="1">The sequence shown here is derived from an EMBL/GenBank/DDBJ whole genome shotgun (WGS) entry which is preliminary data.</text>
</comment>
<evidence type="ECO:0000313" key="1">
    <source>
        <dbReference type="EMBL" id="KAG2318985.1"/>
    </source>
</evidence>
<name>A0A8X8B1A2_BRACI</name>
<keyword evidence="2" id="KW-1185">Reference proteome</keyword>
<reference evidence="1 2" key="1">
    <citation type="submission" date="2020-02" db="EMBL/GenBank/DDBJ databases">
        <authorList>
            <person name="Ma Q."/>
            <person name="Huang Y."/>
            <person name="Song X."/>
            <person name="Pei D."/>
        </authorList>
    </citation>
    <scope>NUCLEOTIDE SEQUENCE [LARGE SCALE GENOMIC DNA]</scope>
    <source>
        <strain evidence="1">Sxm20200214</strain>
        <tissue evidence="1">Leaf</tissue>
    </source>
</reference>